<accession>A0AAU8DQF2</accession>
<gene>
    <name evidence="2" type="ORF">ABLG96_02455</name>
</gene>
<dbReference type="RefSeq" id="WP_353649844.1">
    <property type="nucleotide sequence ID" value="NZ_CP159218.1"/>
</dbReference>
<dbReference type="GO" id="GO:0008235">
    <property type="term" value="F:metalloexopeptidase activity"/>
    <property type="evidence" value="ECO:0007669"/>
    <property type="project" value="InterPro"/>
</dbReference>
<reference evidence="2" key="1">
    <citation type="submission" date="2024-05" db="EMBL/GenBank/DDBJ databases">
        <authorList>
            <person name="Cai S.Y."/>
            <person name="Jin L.M."/>
            <person name="Li H.R."/>
        </authorList>
    </citation>
    <scope>NUCLEOTIDE SEQUENCE</scope>
    <source>
        <strain evidence="2">A5-74</strain>
    </source>
</reference>
<feature type="domain" description="Peptidase M28" evidence="1">
    <location>
        <begin position="90"/>
        <end position="286"/>
    </location>
</feature>
<dbReference type="EMBL" id="CP159218">
    <property type="protein sequence ID" value="XCG64231.1"/>
    <property type="molecule type" value="Genomic_DNA"/>
</dbReference>
<dbReference type="InterPro" id="IPR007484">
    <property type="entry name" value="Peptidase_M28"/>
</dbReference>
<proteinExistence type="predicted"/>
<dbReference type="Pfam" id="PF04389">
    <property type="entry name" value="Peptidase_M28"/>
    <property type="match status" value="1"/>
</dbReference>
<name>A0AAU8DQF2_9ACTN</name>
<dbReference type="Gene3D" id="3.40.630.10">
    <property type="entry name" value="Zn peptidases"/>
    <property type="match status" value="1"/>
</dbReference>
<sequence>MPIALQSDGAELVAEVDRGRLMAHIETIAVGPRANVENHAAALAAANHADRAFTEAGLRPSRTDVSAVGVTLPVVWVEIPGSGCPAPAATPTYVLTAHYDTVPGSPGADDDASGVAAVLEIARILAGRPLRASVVLAVVPFEELGEQYPGAAALAELLVQDPGRSVQGMVSAEMLGYATQQRDSQGLPGDYLNLLAYEGSDELVADFRSAAAQWVPHFEVQAATFPADTAFINRSDNAAFQERGVPSAFASDGADFRTPYYHSEQDVPADISQEFLVDSARVLLAWLVLSAMREPTC</sequence>
<dbReference type="GO" id="GO:0006508">
    <property type="term" value="P:proteolysis"/>
    <property type="evidence" value="ECO:0007669"/>
    <property type="project" value="InterPro"/>
</dbReference>
<protein>
    <submittedName>
        <fullName evidence="2">M20/M25/M40 family metallo-hydrolase</fullName>
    </submittedName>
</protein>
<dbReference type="InterPro" id="IPR045175">
    <property type="entry name" value="M28_fam"/>
</dbReference>
<dbReference type="AlphaFoldDB" id="A0AAU8DQF2"/>
<dbReference type="PANTHER" id="PTHR12147:SF26">
    <property type="entry name" value="PEPTIDASE M28 DOMAIN-CONTAINING PROTEIN"/>
    <property type="match status" value="1"/>
</dbReference>
<dbReference type="PANTHER" id="PTHR12147">
    <property type="entry name" value="METALLOPEPTIDASE M28 FAMILY MEMBER"/>
    <property type="match status" value="1"/>
</dbReference>
<evidence type="ECO:0000313" key="2">
    <source>
        <dbReference type="EMBL" id="XCG64231.1"/>
    </source>
</evidence>
<evidence type="ECO:0000259" key="1">
    <source>
        <dbReference type="Pfam" id="PF04389"/>
    </source>
</evidence>
<organism evidence="2">
    <name type="scientific">Nakamurella sp. A5-74</name>
    <dbReference type="NCBI Taxonomy" id="3158264"/>
    <lineage>
        <taxon>Bacteria</taxon>
        <taxon>Bacillati</taxon>
        <taxon>Actinomycetota</taxon>
        <taxon>Actinomycetes</taxon>
        <taxon>Nakamurellales</taxon>
        <taxon>Nakamurellaceae</taxon>
        <taxon>Nakamurella</taxon>
    </lineage>
</organism>
<dbReference type="SUPFAM" id="SSF53187">
    <property type="entry name" value="Zn-dependent exopeptidases"/>
    <property type="match status" value="1"/>
</dbReference>